<proteinExistence type="inferred from homology"/>
<dbReference type="InterPro" id="IPR004500">
    <property type="entry name" value="Pro-tRNA-synth_IIa_bac-type"/>
</dbReference>
<dbReference type="NCBIfam" id="NF006625">
    <property type="entry name" value="PRK09194.1"/>
    <property type="match status" value="1"/>
</dbReference>
<comment type="caution">
    <text evidence="12">The sequence shown here is derived from an EMBL/GenBank/DDBJ whole genome shotgun (WGS) entry which is preliminary data.</text>
</comment>
<evidence type="ECO:0000256" key="2">
    <source>
        <dbReference type="ARBA" id="ARBA00011738"/>
    </source>
</evidence>
<comment type="subunit">
    <text evidence="2 10">Homodimer.</text>
</comment>
<comment type="domain">
    <text evidence="10">Consists of three domains: the N-terminal catalytic domain, the editing domain and the C-terminal anticodon-binding domain.</text>
</comment>
<dbReference type="InterPro" id="IPR004154">
    <property type="entry name" value="Anticodon-bd"/>
</dbReference>
<keyword evidence="6 10" id="KW-0067">ATP-binding</keyword>
<dbReference type="Pfam" id="PF04073">
    <property type="entry name" value="tRNA_edit"/>
    <property type="match status" value="1"/>
</dbReference>
<dbReference type="InterPro" id="IPR045864">
    <property type="entry name" value="aa-tRNA-synth_II/BPL/LPL"/>
</dbReference>
<evidence type="ECO:0000256" key="8">
    <source>
        <dbReference type="ARBA" id="ARBA00023146"/>
    </source>
</evidence>
<evidence type="ECO:0000256" key="1">
    <source>
        <dbReference type="ARBA" id="ARBA00004496"/>
    </source>
</evidence>
<gene>
    <name evidence="12" type="primary">proS_2</name>
    <name evidence="10" type="synonym">proS</name>
    <name evidence="12" type="ORF">PAECIP111893_04808</name>
</gene>
<dbReference type="SUPFAM" id="SSF55681">
    <property type="entry name" value="Class II aaRS and biotin synthetases"/>
    <property type="match status" value="1"/>
</dbReference>
<dbReference type="SUPFAM" id="SSF52954">
    <property type="entry name" value="Class II aaRS ABD-related"/>
    <property type="match status" value="1"/>
</dbReference>
<dbReference type="InterPro" id="IPR007214">
    <property type="entry name" value="YbaK/aa-tRNA-synth-assoc-dom"/>
</dbReference>
<dbReference type="InterPro" id="IPR036754">
    <property type="entry name" value="YbaK/aa-tRNA-synt-asso_dom_sf"/>
</dbReference>
<accession>A0ABM9CT34</accession>
<evidence type="ECO:0000256" key="4">
    <source>
        <dbReference type="ARBA" id="ARBA00022598"/>
    </source>
</evidence>
<dbReference type="InterPro" id="IPR044140">
    <property type="entry name" value="ProRS_anticodon_short"/>
</dbReference>
<keyword evidence="7 10" id="KW-0648">Protein biosynthesis</keyword>
<evidence type="ECO:0000259" key="11">
    <source>
        <dbReference type="PROSITE" id="PS50862"/>
    </source>
</evidence>
<evidence type="ECO:0000256" key="10">
    <source>
        <dbReference type="HAMAP-Rule" id="MF_01569"/>
    </source>
</evidence>
<evidence type="ECO:0000256" key="6">
    <source>
        <dbReference type="ARBA" id="ARBA00022840"/>
    </source>
</evidence>
<dbReference type="Gene3D" id="3.40.50.800">
    <property type="entry name" value="Anticodon-binding domain"/>
    <property type="match status" value="1"/>
</dbReference>
<dbReference type="Proteomes" id="UP000838686">
    <property type="component" value="Unassembled WGS sequence"/>
</dbReference>
<dbReference type="Gene3D" id="3.30.930.10">
    <property type="entry name" value="Bira Bifunctional Protein, Domain 2"/>
    <property type="match status" value="2"/>
</dbReference>
<dbReference type="InterPro" id="IPR002316">
    <property type="entry name" value="Pro-tRNA-ligase_IIa"/>
</dbReference>
<name>A0ABM9CT34_9BACL</name>
<sequence>MRQEKLLIPTLREAPSEAEAISHQLLLRAGFIRQVAAGIYTYLPLGLRVLRKVSAIVREEMELAGVQEILMPAMQPAELWHESGRYEVYGQELIRFQDRHQREFVLGPTHEEVITALVRNEVNSYRKLPLTLYQIQTKFRDERRPRFGLLRGREFLMKDAYSFDSSWEGLDSSYRSMYDAYCRIFARCGLNYRPVEADAGAIGGEGGTHEFMALADIGEDTVVSCMSCDYAANLEKAEGHSGEADPSLLLQVEGNAEAGSAVNKQGQAAAGAGHYDRLHTPDTRTIQELAQSTGMAASSFVKTLIYLCDENYIAVLVRGDHEVNEIKVKHALDAENLVLADAAAIEAITGAPTGFAGPIGLSIPILVDRSVAAMKTVIVGANEQDYHLRNVQPGRDFSLRIMGDYRNATEGDCCPRCGGGLVFHRGIEVGQVFKLGTKYSEKLDAKFLDSTGREQLMIMGCYGIGISRILSAVVEQHHDSGGILWPNAIAPFYVHLIMVSVKDTEQVRLAEELYRQLKVAGVEVLLDDRDERPGVKFKDSDLIGIPIRITVGRQAAEGLVEYRERRTAEQIVISADTVVAKVTG</sequence>
<dbReference type="HAMAP" id="MF_01569">
    <property type="entry name" value="Pro_tRNA_synth_type1"/>
    <property type="match status" value="1"/>
</dbReference>
<keyword evidence="5 10" id="KW-0547">Nucleotide-binding</keyword>
<organism evidence="12 13">
    <name type="scientific">Paenibacillus plantiphilus</name>
    <dbReference type="NCBI Taxonomy" id="2905650"/>
    <lineage>
        <taxon>Bacteria</taxon>
        <taxon>Bacillati</taxon>
        <taxon>Bacillota</taxon>
        <taxon>Bacilli</taxon>
        <taxon>Bacillales</taxon>
        <taxon>Paenibacillaceae</taxon>
        <taxon>Paenibacillus</taxon>
    </lineage>
</organism>
<comment type="catalytic activity">
    <reaction evidence="9 10">
        <text>tRNA(Pro) + L-proline + ATP = L-prolyl-tRNA(Pro) + AMP + diphosphate</text>
        <dbReference type="Rhea" id="RHEA:14305"/>
        <dbReference type="Rhea" id="RHEA-COMP:9700"/>
        <dbReference type="Rhea" id="RHEA-COMP:9702"/>
        <dbReference type="ChEBI" id="CHEBI:30616"/>
        <dbReference type="ChEBI" id="CHEBI:33019"/>
        <dbReference type="ChEBI" id="CHEBI:60039"/>
        <dbReference type="ChEBI" id="CHEBI:78442"/>
        <dbReference type="ChEBI" id="CHEBI:78532"/>
        <dbReference type="ChEBI" id="CHEBI:456215"/>
        <dbReference type="EC" id="6.1.1.15"/>
    </reaction>
</comment>
<comment type="similarity">
    <text evidence="10">Belongs to the class-II aminoacyl-tRNA synthetase family. ProS type 1 subfamily.</text>
</comment>
<evidence type="ECO:0000256" key="9">
    <source>
        <dbReference type="ARBA" id="ARBA00047671"/>
    </source>
</evidence>
<reference evidence="12" key="1">
    <citation type="submission" date="2022-01" db="EMBL/GenBank/DDBJ databases">
        <authorList>
            <person name="Criscuolo A."/>
        </authorList>
    </citation>
    <scope>NUCLEOTIDE SEQUENCE</scope>
    <source>
        <strain evidence="12">CIP111893</strain>
    </source>
</reference>
<dbReference type="Pfam" id="PF03129">
    <property type="entry name" value="HGTP_anticodon"/>
    <property type="match status" value="1"/>
</dbReference>
<keyword evidence="13" id="KW-1185">Reference proteome</keyword>
<keyword evidence="4 10" id="KW-0436">Ligase</keyword>
<dbReference type="InterPro" id="IPR023717">
    <property type="entry name" value="Pro-tRNA-Synthase_IIa_type1"/>
</dbReference>
<protein>
    <recommendedName>
        <fullName evidence="10">Proline--tRNA ligase</fullName>
        <ecNumber evidence="10">6.1.1.15</ecNumber>
    </recommendedName>
    <alternativeName>
        <fullName evidence="10">Prolyl-tRNA synthetase</fullName>
        <shortName evidence="10">ProRS</shortName>
    </alternativeName>
</protein>
<evidence type="ECO:0000256" key="5">
    <source>
        <dbReference type="ARBA" id="ARBA00022741"/>
    </source>
</evidence>
<dbReference type="InterPro" id="IPR006195">
    <property type="entry name" value="aa-tRNA-synth_II"/>
</dbReference>
<dbReference type="InterPro" id="IPR033730">
    <property type="entry name" value="ProRS_core_prok"/>
</dbReference>
<dbReference type="EMBL" id="CAKMMF010000037">
    <property type="protein sequence ID" value="CAH1221944.1"/>
    <property type="molecule type" value="Genomic_DNA"/>
</dbReference>
<evidence type="ECO:0000256" key="3">
    <source>
        <dbReference type="ARBA" id="ARBA00022490"/>
    </source>
</evidence>
<dbReference type="CDD" id="cd00861">
    <property type="entry name" value="ProRS_anticodon_short"/>
    <property type="match status" value="1"/>
</dbReference>
<dbReference type="InterPro" id="IPR050062">
    <property type="entry name" value="Pro-tRNA_synthetase"/>
</dbReference>
<dbReference type="SUPFAM" id="SSF55826">
    <property type="entry name" value="YbaK/ProRS associated domain"/>
    <property type="match status" value="1"/>
</dbReference>
<dbReference type="PRINTS" id="PR01046">
    <property type="entry name" value="TRNASYNTHPRO"/>
</dbReference>
<comment type="function">
    <text evidence="10">Catalyzes the attachment of proline to tRNA(Pro) in a two-step reaction: proline is first activated by ATP to form Pro-AMP and then transferred to the acceptor end of tRNA(Pro). As ProRS can inadvertently accommodate and process non-cognate amino acids such as alanine and cysteine, to avoid such errors it has two additional distinct editing activities against alanine. One activity is designated as 'pretransfer' editing and involves the tRNA(Pro)-independent hydrolysis of activated Ala-AMP. The other activity is designated 'posttransfer' editing and involves deacylation of mischarged Ala-tRNA(Pro). The misacylated Cys-tRNA(Pro) is not edited by ProRS.</text>
</comment>
<dbReference type="CDD" id="cd00779">
    <property type="entry name" value="ProRS_core_prok"/>
    <property type="match status" value="1"/>
</dbReference>
<evidence type="ECO:0000256" key="7">
    <source>
        <dbReference type="ARBA" id="ARBA00022917"/>
    </source>
</evidence>
<evidence type="ECO:0000313" key="13">
    <source>
        <dbReference type="Proteomes" id="UP000838686"/>
    </source>
</evidence>
<dbReference type="InterPro" id="IPR002314">
    <property type="entry name" value="aa-tRNA-synt_IIb"/>
</dbReference>
<dbReference type="PANTHER" id="PTHR42753">
    <property type="entry name" value="MITOCHONDRIAL RIBOSOME PROTEIN L39/PROLYL-TRNA LIGASE FAMILY MEMBER"/>
    <property type="match status" value="1"/>
</dbReference>
<dbReference type="PROSITE" id="PS50862">
    <property type="entry name" value="AA_TRNA_LIGASE_II"/>
    <property type="match status" value="1"/>
</dbReference>
<evidence type="ECO:0000313" key="12">
    <source>
        <dbReference type="EMBL" id="CAH1221944.1"/>
    </source>
</evidence>
<keyword evidence="8 10" id="KW-0030">Aminoacyl-tRNA synthetase</keyword>
<dbReference type="EC" id="6.1.1.15" evidence="10"/>
<dbReference type="InterPro" id="IPR036621">
    <property type="entry name" value="Anticodon-bd_dom_sf"/>
</dbReference>
<dbReference type="Pfam" id="PF00587">
    <property type="entry name" value="tRNA-synt_2b"/>
    <property type="match status" value="1"/>
</dbReference>
<feature type="domain" description="Aminoacyl-transfer RNA synthetases class-II family profile" evidence="11">
    <location>
        <begin position="33"/>
        <end position="486"/>
    </location>
</feature>
<dbReference type="PANTHER" id="PTHR42753:SF2">
    <property type="entry name" value="PROLINE--TRNA LIGASE"/>
    <property type="match status" value="1"/>
</dbReference>
<dbReference type="CDD" id="cd04334">
    <property type="entry name" value="ProRS-INS"/>
    <property type="match status" value="1"/>
</dbReference>
<comment type="subcellular location">
    <subcellularLocation>
        <location evidence="1 10">Cytoplasm</location>
    </subcellularLocation>
</comment>
<dbReference type="NCBIfam" id="TIGR00409">
    <property type="entry name" value="proS_fam_II"/>
    <property type="match status" value="2"/>
</dbReference>
<keyword evidence="3 10" id="KW-0963">Cytoplasm</keyword>
<dbReference type="RefSeq" id="WP_236345884.1">
    <property type="nucleotide sequence ID" value="NZ_CAKMMF010000037.1"/>
</dbReference>
<dbReference type="Gene3D" id="3.90.960.10">
    <property type="entry name" value="YbaK/aminoacyl-tRNA synthetase-associated domain"/>
    <property type="match status" value="1"/>
</dbReference>
<dbReference type="GO" id="GO:0004827">
    <property type="term" value="F:proline-tRNA ligase activity"/>
    <property type="evidence" value="ECO:0007669"/>
    <property type="project" value="UniProtKB-EC"/>
</dbReference>